<dbReference type="CDD" id="cd04476">
    <property type="entry name" value="RPA1_DBD_C"/>
    <property type="match status" value="1"/>
</dbReference>
<evidence type="ECO:0000256" key="6">
    <source>
        <dbReference type="SAM" id="Phobius"/>
    </source>
</evidence>
<evidence type="ECO:0000259" key="7">
    <source>
        <dbReference type="Pfam" id="PF02721"/>
    </source>
</evidence>
<dbReference type="AlphaFoldDB" id="A0A445BEX7"/>
<evidence type="ECO:0000256" key="1">
    <source>
        <dbReference type="ARBA" id="ARBA00005690"/>
    </source>
</evidence>
<dbReference type="EMBL" id="SDMP01000009">
    <property type="protein sequence ID" value="RYR37209.1"/>
    <property type="molecule type" value="Genomic_DNA"/>
</dbReference>
<keyword evidence="6" id="KW-0812">Transmembrane</keyword>
<dbReference type="PANTHER" id="PTHR47165:SF4">
    <property type="entry name" value="OS03G0429900 PROTEIN"/>
    <property type="match status" value="1"/>
</dbReference>
<feature type="domain" description="Replication protein A 70 kDa DNA-binding subunit B/D first OB fold" evidence="7">
    <location>
        <begin position="107"/>
        <end position="176"/>
    </location>
</feature>
<dbReference type="Pfam" id="PF02721">
    <property type="entry name" value="DUF223"/>
    <property type="match status" value="1"/>
</dbReference>
<evidence type="ECO:0000313" key="10">
    <source>
        <dbReference type="Proteomes" id="UP000289738"/>
    </source>
</evidence>
<dbReference type="STRING" id="3818.A0A445BEX7"/>
<comment type="caution">
    <text evidence="9">The sequence shown here is derived from an EMBL/GenBank/DDBJ whole genome shotgun (WGS) entry which is preliminary data.</text>
</comment>
<dbReference type="Gene3D" id="2.40.50.140">
    <property type="entry name" value="Nucleic acid-binding proteins"/>
    <property type="match status" value="3"/>
</dbReference>
<protein>
    <recommendedName>
        <fullName evidence="11">Replication factor A C-terminal domain-containing protein</fullName>
    </recommendedName>
</protein>
<keyword evidence="3" id="KW-0863">Zinc-finger</keyword>
<evidence type="ECO:0000313" key="9">
    <source>
        <dbReference type="EMBL" id="RYR37209.1"/>
    </source>
</evidence>
<dbReference type="InterPro" id="IPR047192">
    <property type="entry name" value="Euk_RPA1_DBD_C"/>
</dbReference>
<feature type="domain" description="Replication factor A C-terminal" evidence="8">
    <location>
        <begin position="359"/>
        <end position="480"/>
    </location>
</feature>
<dbReference type="PANTHER" id="PTHR47165">
    <property type="entry name" value="OS03G0429900 PROTEIN"/>
    <property type="match status" value="1"/>
</dbReference>
<organism evidence="9 10">
    <name type="scientific">Arachis hypogaea</name>
    <name type="common">Peanut</name>
    <dbReference type="NCBI Taxonomy" id="3818"/>
    <lineage>
        <taxon>Eukaryota</taxon>
        <taxon>Viridiplantae</taxon>
        <taxon>Streptophyta</taxon>
        <taxon>Embryophyta</taxon>
        <taxon>Tracheophyta</taxon>
        <taxon>Spermatophyta</taxon>
        <taxon>Magnoliopsida</taxon>
        <taxon>eudicotyledons</taxon>
        <taxon>Gunneridae</taxon>
        <taxon>Pentapetalae</taxon>
        <taxon>rosids</taxon>
        <taxon>fabids</taxon>
        <taxon>Fabales</taxon>
        <taxon>Fabaceae</taxon>
        <taxon>Papilionoideae</taxon>
        <taxon>50 kb inversion clade</taxon>
        <taxon>dalbergioids sensu lato</taxon>
        <taxon>Dalbergieae</taxon>
        <taxon>Pterocarpus clade</taxon>
        <taxon>Arachis</taxon>
    </lineage>
</organism>
<evidence type="ECO:0000259" key="8">
    <source>
        <dbReference type="Pfam" id="PF08646"/>
    </source>
</evidence>
<reference evidence="9 10" key="1">
    <citation type="submission" date="2019-01" db="EMBL/GenBank/DDBJ databases">
        <title>Sequencing of cultivated peanut Arachis hypogaea provides insights into genome evolution and oil improvement.</title>
        <authorList>
            <person name="Chen X."/>
        </authorList>
    </citation>
    <scope>NUCLEOTIDE SEQUENCE [LARGE SCALE GENOMIC DNA]</scope>
    <source>
        <strain evidence="10">cv. Fuhuasheng</strain>
        <tissue evidence="9">Leaves</tissue>
    </source>
</reference>
<sequence length="583" mass="66767">MSSSSLGAYPPSDSSCSRSSCRRRLGVIVSKITRKKINYLEHLHTNMSSPSSSFPMDPSLDLSPVLRTLVVIMVSMILSSVSMLVQRIRCENSKLWTVSQFARSGMKAPIEMVVLDEEGDTIQCTVKDIFVLIFEGLLAEGNVYVVTNFGVALNTIKFKLTRHEFRIHFKRDTIVRLVQDSSVPLNGFNFVPFKTIQSESKEDDYLVDVIGQLASKDNLVKFTRDGKPSSYITIELDNLEGGHKLKVTLWQSFAFELLKYLEEHPCLTYVVILQMGKMKFYSGVMGVSNTNYNSKLFINVEFPAAKDFFTRVNKLDPVDGQGIMPLVCDQPVSDEEDFLRLSVYKTIAEIKEHNQDAVFVTAGTIKEVETEFGWWYKGCKKCRRDLRELEKRYFCPNCIRDYEFFEPRYIIHIRVIDHTDAASFVLFDGEAAKFLRVSANDLRQSCVTKGVEKNSCPEEINKFRDIKFIFKVQLKMRNLNYYEPYVIHVLRMTNENSLISAFLDKYNPDTGLLSHENSELLSLSTGPYDTSKACESEPTPSPAVDEKHNSKILGAKKHMKRLERSGLWWRTKSTCLYTVRFKI</sequence>
<evidence type="ECO:0000256" key="2">
    <source>
        <dbReference type="ARBA" id="ARBA00022723"/>
    </source>
</evidence>
<feature type="transmembrane region" description="Helical" evidence="6">
    <location>
        <begin position="65"/>
        <end position="85"/>
    </location>
</feature>
<dbReference type="GO" id="GO:0003677">
    <property type="term" value="F:DNA binding"/>
    <property type="evidence" value="ECO:0007669"/>
    <property type="project" value="UniProtKB-KW"/>
</dbReference>
<keyword evidence="6" id="KW-1133">Transmembrane helix</keyword>
<evidence type="ECO:0000256" key="3">
    <source>
        <dbReference type="ARBA" id="ARBA00022771"/>
    </source>
</evidence>
<proteinExistence type="inferred from homology"/>
<dbReference type="CDD" id="cd04481">
    <property type="entry name" value="RPA1_DBD_B_like"/>
    <property type="match status" value="1"/>
</dbReference>
<evidence type="ECO:0000256" key="5">
    <source>
        <dbReference type="ARBA" id="ARBA00023125"/>
    </source>
</evidence>
<dbReference type="CDD" id="cd04480">
    <property type="entry name" value="RPA1_DBD_A_like"/>
    <property type="match status" value="1"/>
</dbReference>
<dbReference type="Pfam" id="PF08646">
    <property type="entry name" value="Rep_fac-A_C"/>
    <property type="match status" value="1"/>
</dbReference>
<accession>A0A445BEX7</accession>
<dbReference type="InterPro" id="IPR012340">
    <property type="entry name" value="NA-bd_OB-fold"/>
</dbReference>
<dbReference type="InterPro" id="IPR013955">
    <property type="entry name" value="Rep_factor-A_C"/>
</dbReference>
<keyword evidence="5" id="KW-0238">DNA-binding</keyword>
<evidence type="ECO:0000256" key="4">
    <source>
        <dbReference type="ARBA" id="ARBA00022833"/>
    </source>
</evidence>
<keyword evidence="2" id="KW-0479">Metal-binding</keyword>
<evidence type="ECO:0008006" key="11">
    <source>
        <dbReference type="Google" id="ProtNLM"/>
    </source>
</evidence>
<comment type="similarity">
    <text evidence="1">Belongs to the replication factor A protein 1 family.</text>
</comment>
<dbReference type="InterPro" id="IPR003871">
    <property type="entry name" value="RFA1B/D_OB_1st"/>
</dbReference>
<dbReference type="SUPFAM" id="SSF50249">
    <property type="entry name" value="Nucleic acid-binding proteins"/>
    <property type="match status" value="3"/>
</dbReference>
<dbReference type="GO" id="GO:0008270">
    <property type="term" value="F:zinc ion binding"/>
    <property type="evidence" value="ECO:0007669"/>
    <property type="project" value="UniProtKB-KW"/>
</dbReference>
<name>A0A445BEX7_ARAHY</name>
<dbReference type="Proteomes" id="UP000289738">
    <property type="component" value="Chromosome A09"/>
</dbReference>
<keyword evidence="4" id="KW-0862">Zinc</keyword>
<keyword evidence="6" id="KW-0472">Membrane</keyword>
<gene>
    <name evidence="9" type="ORF">Ahy_A09g042132</name>
</gene>
<keyword evidence="10" id="KW-1185">Reference proteome</keyword>